<feature type="transmembrane region" description="Helical" evidence="1">
    <location>
        <begin position="12"/>
        <end position="39"/>
    </location>
</feature>
<sequence length="79" mass="9485">MEDTKFKMLKLLGYVFLTILEIAFFFIIFGIMWLINLLFKVDINIWLVTLIVYTIIIVRNYIRIILNSVLEEIKNNENL</sequence>
<dbReference type="OrthoDB" id="40357at10239"/>
<dbReference type="EMBL" id="KJ804259">
    <property type="protein sequence ID" value="AIA64119.1"/>
    <property type="molecule type" value="Genomic_DNA"/>
</dbReference>
<dbReference type="GeneID" id="19685834"/>
<dbReference type="KEGG" id="vg:19685834"/>
<evidence type="ECO:0000256" key="1">
    <source>
        <dbReference type="SAM" id="Phobius"/>
    </source>
</evidence>
<reference evidence="2 3" key="1">
    <citation type="journal article" date="2014" name="Genome Announc.">
        <title>Complete Genome Sequence of a Staphylococcus epidermidis Bacteriophage Isolated from the Anterior Nares of Humans.</title>
        <authorList>
            <person name="Aswani V.H."/>
            <person name="Tremblay D.M."/>
            <person name="Moineau S."/>
            <person name="Shukla S.K."/>
        </authorList>
    </citation>
    <scope>NUCLEOTIDE SEQUENCE [LARGE SCALE GENOMIC DNA]</scope>
</reference>
<keyword evidence="1" id="KW-0812">Transmembrane</keyword>
<feature type="transmembrane region" description="Helical" evidence="1">
    <location>
        <begin position="45"/>
        <end position="62"/>
    </location>
</feature>
<keyword evidence="1" id="KW-1133">Transmembrane helix</keyword>
<keyword evidence="1" id="KW-0472">Membrane</keyword>
<evidence type="ECO:0000313" key="2">
    <source>
        <dbReference type="EMBL" id="AIA64119.1"/>
    </source>
</evidence>
<keyword evidence="3" id="KW-1185">Reference proteome</keyword>
<dbReference type="RefSeq" id="YP_009042598.1">
    <property type="nucleotide sequence ID" value="NC_024355.1"/>
</dbReference>
<organism evidence="2 3">
    <name type="scientific">Staphylococcus phage 6ec</name>
    <dbReference type="NCBI Taxonomy" id="1500386"/>
    <lineage>
        <taxon>Viruses</taxon>
        <taxon>Duplodnaviria</taxon>
        <taxon>Heunggongvirae</taxon>
        <taxon>Uroviricota</taxon>
        <taxon>Caudoviricetes</taxon>
        <taxon>Sextaecvirus</taxon>
        <taxon>Sextaecvirus sextaec</taxon>
    </lineage>
</organism>
<evidence type="ECO:0000313" key="3">
    <source>
        <dbReference type="Proteomes" id="UP000026999"/>
    </source>
</evidence>
<gene>
    <name evidence="2" type="ORF">PHAGE6E_93</name>
</gene>
<dbReference type="Proteomes" id="UP000026999">
    <property type="component" value="Segment"/>
</dbReference>
<name>A0A060AFI3_9CAUD</name>
<proteinExistence type="predicted"/>
<accession>A0A060AFI3</accession>
<protein>
    <submittedName>
        <fullName evidence="2">Uncharacterized protein</fullName>
    </submittedName>
</protein>